<gene>
    <name evidence="1" type="ORF">MSG_02202</name>
</gene>
<evidence type="ECO:0000313" key="2">
    <source>
        <dbReference type="Proteomes" id="UP000217736"/>
    </source>
</evidence>
<keyword evidence="2" id="KW-1185">Reference proteome</keyword>
<dbReference type="EMBL" id="AP018164">
    <property type="protein sequence ID" value="BAX92351.1"/>
    <property type="molecule type" value="Genomic_DNA"/>
</dbReference>
<evidence type="ECO:0000313" key="1">
    <source>
        <dbReference type="EMBL" id="BAX92351.1"/>
    </source>
</evidence>
<accession>A0A1Z4EHB7</accession>
<proteinExistence type="predicted"/>
<dbReference type="KEGG" id="mshg:MSG_02202"/>
<protein>
    <submittedName>
        <fullName evidence="1">Uncharacterized protein</fullName>
    </submittedName>
</protein>
<dbReference type="Proteomes" id="UP000217736">
    <property type="component" value="Chromosome"/>
</dbReference>
<reference evidence="2" key="1">
    <citation type="submission" date="2017-06" db="EMBL/GenBank/DDBJ databases">
        <title>Complete Genome Sequence of Mycobacterium shigaense.</title>
        <authorList>
            <person name="Fukano H."/>
            <person name="Yoshida M."/>
            <person name="Kazumi Y."/>
            <person name="Ogura Y."/>
            <person name="Mitarai S."/>
            <person name="Hayashi T."/>
            <person name="Hoshino Y."/>
        </authorList>
    </citation>
    <scope>NUCLEOTIDE SEQUENCE [LARGE SCALE GENOMIC DNA]</scope>
    <source>
        <strain evidence="2">UN-152</strain>
    </source>
</reference>
<name>A0A1Z4EHB7_9MYCO</name>
<sequence length="42" mass="4621">MVYSSGPGAALTERCAFEVPVFQQACDVRHIRCNVNVSRPIV</sequence>
<dbReference type="AlphaFoldDB" id="A0A1Z4EHB7"/>
<organism evidence="1 2">
    <name type="scientific">Mycobacterium shigaense</name>
    <dbReference type="NCBI Taxonomy" id="722731"/>
    <lineage>
        <taxon>Bacteria</taxon>
        <taxon>Bacillati</taxon>
        <taxon>Actinomycetota</taxon>
        <taxon>Actinomycetes</taxon>
        <taxon>Mycobacteriales</taxon>
        <taxon>Mycobacteriaceae</taxon>
        <taxon>Mycobacterium</taxon>
        <taxon>Mycobacterium simiae complex</taxon>
    </lineage>
</organism>